<dbReference type="WBParaSite" id="nRc.2.0.1.t32670-RA">
    <property type="protein sequence ID" value="nRc.2.0.1.t32670-RA"/>
    <property type="gene ID" value="nRc.2.0.1.g32670"/>
</dbReference>
<proteinExistence type="predicted"/>
<keyword evidence="1" id="KW-1185">Reference proteome</keyword>
<name>A0A915K496_ROMCU</name>
<accession>A0A915K496</accession>
<dbReference type="Proteomes" id="UP000887565">
    <property type="component" value="Unplaced"/>
</dbReference>
<organism evidence="1 2">
    <name type="scientific">Romanomermis culicivorax</name>
    <name type="common">Nematode worm</name>
    <dbReference type="NCBI Taxonomy" id="13658"/>
    <lineage>
        <taxon>Eukaryota</taxon>
        <taxon>Metazoa</taxon>
        <taxon>Ecdysozoa</taxon>
        <taxon>Nematoda</taxon>
        <taxon>Enoplea</taxon>
        <taxon>Dorylaimia</taxon>
        <taxon>Mermithida</taxon>
        <taxon>Mermithoidea</taxon>
        <taxon>Mermithidae</taxon>
        <taxon>Romanomermis</taxon>
    </lineage>
</organism>
<reference evidence="2" key="1">
    <citation type="submission" date="2022-11" db="UniProtKB">
        <authorList>
            <consortium name="WormBaseParasite"/>
        </authorList>
    </citation>
    <scope>IDENTIFICATION</scope>
</reference>
<sequence>MDRTTGAARYRAVKTNDRPSKVLAQHGKTHTVEIADTTQKTAGKKKENPGKSQLIMIENWKTVDAAHSKDKNSDI</sequence>
<evidence type="ECO:0000313" key="1">
    <source>
        <dbReference type="Proteomes" id="UP000887565"/>
    </source>
</evidence>
<evidence type="ECO:0000313" key="2">
    <source>
        <dbReference type="WBParaSite" id="nRc.2.0.1.t32670-RA"/>
    </source>
</evidence>
<protein>
    <submittedName>
        <fullName evidence="2">Uncharacterized protein</fullName>
    </submittedName>
</protein>
<dbReference type="AlphaFoldDB" id="A0A915K496"/>